<dbReference type="InterPro" id="IPR052035">
    <property type="entry name" value="ZnF_BED_domain_contain"/>
</dbReference>
<dbReference type="InterPro" id="IPR012337">
    <property type="entry name" value="RNaseH-like_sf"/>
</dbReference>
<comment type="subcellular location">
    <subcellularLocation>
        <location evidence="1">Nucleus</location>
    </subcellularLocation>
</comment>
<protein>
    <recommendedName>
        <fullName evidence="9">BED-type domain-containing protein</fullName>
    </recommendedName>
</protein>
<evidence type="ECO:0000256" key="3">
    <source>
        <dbReference type="ARBA" id="ARBA00022771"/>
    </source>
</evidence>
<accession>A0A2H1GGX3</accession>
<evidence type="ECO:0000256" key="1">
    <source>
        <dbReference type="ARBA" id="ARBA00004123"/>
    </source>
</evidence>
<feature type="region of interest" description="Disordered" evidence="6">
    <location>
        <begin position="493"/>
        <end position="520"/>
    </location>
</feature>
<evidence type="ECO:0000256" key="4">
    <source>
        <dbReference type="ARBA" id="ARBA00022833"/>
    </source>
</evidence>
<feature type="compositionally biased region" description="Basic and acidic residues" evidence="6">
    <location>
        <begin position="504"/>
        <end position="520"/>
    </location>
</feature>
<sequence>MSFFTGRLSSSRVTDVTDVDDTDLESALTASLAASEVPIPTEFQRTNDHDSVAVEAPAPAPIRGYEGLDLTRHSLKGYTIAVSLLNKDLWVWKYGYRLNKIEGNKQLEYWLCRTCYQARSSVPHRYQTGSQTSSSGKHMKEAHRINRDGPIAVACSASPKKRKVTDLFGLPEETDHITVSRFAATFNAGRFKSNLLRWIIFCHIPFRKVDNEHWRSMLIDLNPLVQNSLPDHTTVSRWIHKAYDSYLGVITELLATAIGLIHFSMDMWTSKNGIALASLIAHFIDNSGKLWNFVLGLPAHHGAHSGVNIAETTSSIIYQFSIPRGSVGYFCSDNAANNDTCMAALAAEFDFDAIKRRLRCVGHILNLVAKALMVGYTGDDDVLELELDRDGKEEREQLLTWRRKGPVGKLHNLVTYILQSTQREELLASLQTEPHVDHVIKVRIYRLIRDNDTRWNSMYAMIERALMLREALDAFVQLEVNEWTAYENAYDHKNSHKPVNQRPAKRERPHLLDDRLSYED</sequence>
<dbReference type="GO" id="GO:0008270">
    <property type="term" value="F:zinc ion binding"/>
    <property type="evidence" value="ECO:0007669"/>
    <property type="project" value="UniProtKB-KW"/>
</dbReference>
<keyword evidence="2" id="KW-0479">Metal-binding</keyword>
<evidence type="ECO:0000256" key="6">
    <source>
        <dbReference type="SAM" id="MobiDB-lite"/>
    </source>
</evidence>
<dbReference type="GO" id="GO:0005634">
    <property type="term" value="C:nucleus"/>
    <property type="evidence" value="ECO:0007669"/>
    <property type="project" value="UniProtKB-SubCell"/>
</dbReference>
<dbReference type="PANTHER" id="PTHR46481:SF10">
    <property type="entry name" value="ZINC FINGER BED DOMAIN-CONTAINING PROTEIN 39"/>
    <property type="match status" value="1"/>
</dbReference>
<dbReference type="PANTHER" id="PTHR46481">
    <property type="entry name" value="ZINC FINGER BED DOMAIN-CONTAINING PROTEIN 4"/>
    <property type="match status" value="1"/>
</dbReference>
<evidence type="ECO:0000313" key="7">
    <source>
        <dbReference type="EMBL" id="SMR52788.1"/>
    </source>
</evidence>
<gene>
    <name evidence="7" type="ORF">ZT1E4_G6063</name>
</gene>
<keyword evidence="5" id="KW-0539">Nucleus</keyword>
<organism evidence="7 8">
    <name type="scientific">Zymoseptoria tritici ST99CH_1E4</name>
    <dbReference type="NCBI Taxonomy" id="1276532"/>
    <lineage>
        <taxon>Eukaryota</taxon>
        <taxon>Fungi</taxon>
        <taxon>Dikarya</taxon>
        <taxon>Ascomycota</taxon>
        <taxon>Pezizomycotina</taxon>
        <taxon>Dothideomycetes</taxon>
        <taxon>Dothideomycetidae</taxon>
        <taxon>Mycosphaerellales</taxon>
        <taxon>Mycosphaerellaceae</taxon>
        <taxon>Zymoseptoria</taxon>
    </lineage>
</organism>
<dbReference type="Proteomes" id="UP000245764">
    <property type="component" value="Chromosome 5"/>
</dbReference>
<keyword evidence="4" id="KW-0862">Zinc</keyword>
<dbReference type="AlphaFoldDB" id="A0A2H1GGX3"/>
<dbReference type="SUPFAM" id="SSF53098">
    <property type="entry name" value="Ribonuclease H-like"/>
    <property type="match status" value="1"/>
</dbReference>
<proteinExistence type="predicted"/>
<evidence type="ECO:0000313" key="8">
    <source>
        <dbReference type="Proteomes" id="UP000245764"/>
    </source>
</evidence>
<dbReference type="EMBL" id="LT854257">
    <property type="protein sequence ID" value="SMR52788.1"/>
    <property type="molecule type" value="Genomic_DNA"/>
</dbReference>
<keyword evidence="3" id="KW-0863">Zinc-finger</keyword>
<evidence type="ECO:0008006" key="9">
    <source>
        <dbReference type="Google" id="ProtNLM"/>
    </source>
</evidence>
<name>A0A2H1GGX3_ZYMTR</name>
<reference evidence="8" key="1">
    <citation type="submission" date="2017-05" db="EMBL/GenBank/DDBJ databases">
        <authorList>
            <person name="Song R."/>
            <person name="Chenine A.L."/>
            <person name="Ruprecht R.M."/>
        </authorList>
    </citation>
    <scope>NUCLEOTIDE SEQUENCE [LARGE SCALE GENOMIC DNA]</scope>
</reference>
<evidence type="ECO:0000256" key="5">
    <source>
        <dbReference type="ARBA" id="ARBA00023242"/>
    </source>
</evidence>
<evidence type="ECO:0000256" key="2">
    <source>
        <dbReference type="ARBA" id="ARBA00022723"/>
    </source>
</evidence>